<evidence type="ECO:0000259" key="2">
    <source>
        <dbReference type="Pfam" id="PF04536"/>
    </source>
</evidence>
<reference evidence="3 4" key="1">
    <citation type="submission" date="2018-02" db="EMBL/GenBank/DDBJ databases">
        <title>Genomic Encyclopedia of Archaeal and Bacterial Type Strains, Phase II (KMG-II): from individual species to whole genera.</title>
        <authorList>
            <person name="Goeker M."/>
        </authorList>
    </citation>
    <scope>NUCLEOTIDE SEQUENCE [LARGE SCALE GENOMIC DNA]</scope>
    <source>
        <strain evidence="3 4">DSM 16809</strain>
    </source>
</reference>
<dbReference type="OrthoDB" id="9810918at2"/>
<dbReference type="PANTHER" id="PTHR30373:SF2">
    <property type="entry name" value="UPF0603 PROTEIN YGCG"/>
    <property type="match status" value="1"/>
</dbReference>
<dbReference type="RefSeq" id="WP_104516633.1">
    <property type="nucleotide sequence ID" value="NZ_MQVW01000014.1"/>
</dbReference>
<accession>A0A2S6IEU4</accession>
<name>A0A2S6IEU4_9FLAO</name>
<keyword evidence="1" id="KW-0812">Transmembrane</keyword>
<feature type="transmembrane region" description="Helical" evidence="1">
    <location>
        <begin position="176"/>
        <end position="195"/>
    </location>
</feature>
<dbReference type="InterPro" id="IPR007621">
    <property type="entry name" value="TPM_dom"/>
</dbReference>
<evidence type="ECO:0000256" key="1">
    <source>
        <dbReference type="SAM" id="Phobius"/>
    </source>
</evidence>
<dbReference type="EMBL" id="PTJE01000009">
    <property type="protein sequence ID" value="PPK92744.1"/>
    <property type="molecule type" value="Genomic_DNA"/>
</dbReference>
<feature type="domain" description="TPM" evidence="2">
    <location>
        <begin position="37"/>
        <end position="160"/>
    </location>
</feature>
<keyword evidence="4" id="KW-1185">Reference proteome</keyword>
<protein>
    <recommendedName>
        <fullName evidence="2">TPM domain-containing protein</fullName>
    </recommendedName>
</protein>
<evidence type="ECO:0000313" key="4">
    <source>
        <dbReference type="Proteomes" id="UP000239002"/>
    </source>
</evidence>
<keyword evidence="1" id="KW-1133">Transmembrane helix</keyword>
<gene>
    <name evidence="3" type="ORF">LY01_02829</name>
</gene>
<dbReference type="Gene3D" id="3.10.310.50">
    <property type="match status" value="1"/>
</dbReference>
<keyword evidence="1" id="KW-0472">Membrane</keyword>
<organism evidence="3 4">
    <name type="scientific">Nonlabens xylanidelens</name>
    <dbReference type="NCBI Taxonomy" id="191564"/>
    <lineage>
        <taxon>Bacteria</taxon>
        <taxon>Pseudomonadati</taxon>
        <taxon>Bacteroidota</taxon>
        <taxon>Flavobacteriia</taxon>
        <taxon>Flavobacteriales</taxon>
        <taxon>Flavobacteriaceae</taxon>
        <taxon>Nonlabens</taxon>
    </lineage>
</organism>
<evidence type="ECO:0000313" key="3">
    <source>
        <dbReference type="EMBL" id="PPK92744.1"/>
    </source>
</evidence>
<proteinExistence type="predicted"/>
<dbReference type="PANTHER" id="PTHR30373">
    <property type="entry name" value="UPF0603 PROTEIN YGCG"/>
    <property type="match status" value="1"/>
</dbReference>
<dbReference type="Pfam" id="PF04536">
    <property type="entry name" value="TPM_phosphatase"/>
    <property type="match status" value="1"/>
</dbReference>
<dbReference type="AlphaFoldDB" id="A0A2S6IEU4"/>
<comment type="caution">
    <text evidence="3">The sequence shown here is derived from an EMBL/GenBank/DDBJ whole genome shotgun (WGS) entry which is preliminary data.</text>
</comment>
<dbReference type="Proteomes" id="UP000239002">
    <property type="component" value="Unassembled WGS sequence"/>
</dbReference>
<sequence>MRYLFLIIIVFIGFSNLAFGQFAIPAKPGSSSQTPYVYDAGQVLTPVQRTSLNNKLKRYADTTSTQLVFATIKSSNGEELDRLGARWGQEWGIGQKGKDNGILLILAINDRQVDINTGYGIESIMSDRDAERIVNRVLIPNFKNSNYYNGLNLGADAIFETLQGEFQGTAGSGQPFPWSVLLIFAVFLFFIIMNVKNKGNDNNGGRGGSGGSLLDIIILSNMGRGGFGGGSFGGGSSGGFGGGGFGGFGGGGFGGGGAGGSW</sequence>